<dbReference type="PROSITE" id="PS00455">
    <property type="entry name" value="AMP_BINDING"/>
    <property type="match status" value="1"/>
</dbReference>
<evidence type="ECO:0000313" key="5">
    <source>
        <dbReference type="Proteomes" id="UP000094291"/>
    </source>
</evidence>
<dbReference type="GO" id="GO:0031956">
    <property type="term" value="F:medium-chain fatty acid-CoA ligase activity"/>
    <property type="evidence" value="ECO:0007669"/>
    <property type="project" value="TreeGrafter"/>
</dbReference>
<dbReference type="InterPro" id="IPR045851">
    <property type="entry name" value="AMP-bd_C_sf"/>
</dbReference>
<name>A0A1E2V900_9GAMM</name>
<evidence type="ECO:0000313" key="4">
    <source>
        <dbReference type="EMBL" id="ODC03488.1"/>
    </source>
</evidence>
<dbReference type="Gene3D" id="3.30.300.30">
    <property type="match status" value="1"/>
</dbReference>
<dbReference type="STRING" id="197479.BFW38_07950"/>
<proteinExistence type="predicted"/>
<dbReference type="PANTHER" id="PTHR43201">
    <property type="entry name" value="ACYL-COA SYNTHETASE"/>
    <property type="match status" value="1"/>
</dbReference>
<dbReference type="InterPro" id="IPR020845">
    <property type="entry name" value="AMP-binding_CS"/>
</dbReference>
<reference evidence="4 5" key="1">
    <citation type="submission" date="2016-08" db="EMBL/GenBank/DDBJ databases">
        <authorList>
            <person name="Seilhamer J.J."/>
        </authorList>
    </citation>
    <scope>NUCLEOTIDE SEQUENCE [LARGE SCALE GENOMIC DNA]</scope>
    <source>
        <strain evidence="4 5">PH27A</strain>
    </source>
</reference>
<dbReference type="EMBL" id="MDTQ01000001">
    <property type="protein sequence ID" value="ODC03488.1"/>
    <property type="molecule type" value="Genomic_DNA"/>
</dbReference>
<gene>
    <name evidence="4" type="ORF">BFW38_07950</name>
</gene>
<dbReference type="SUPFAM" id="SSF56801">
    <property type="entry name" value="Acetyl-CoA synthetase-like"/>
    <property type="match status" value="1"/>
</dbReference>
<evidence type="ECO:0000259" key="3">
    <source>
        <dbReference type="Pfam" id="PF13193"/>
    </source>
</evidence>
<dbReference type="Proteomes" id="UP000094291">
    <property type="component" value="Unassembled WGS sequence"/>
</dbReference>
<dbReference type="InterPro" id="IPR000873">
    <property type="entry name" value="AMP-dep_synth/lig_dom"/>
</dbReference>
<dbReference type="Gene3D" id="3.40.50.12780">
    <property type="entry name" value="N-terminal domain of ligase-like"/>
    <property type="match status" value="1"/>
</dbReference>
<evidence type="ECO:0000256" key="1">
    <source>
        <dbReference type="SAM" id="MobiDB-lite"/>
    </source>
</evidence>
<comment type="caution">
    <text evidence="4">The sequence shown here is derived from an EMBL/GenBank/DDBJ whole genome shotgun (WGS) entry which is preliminary data.</text>
</comment>
<protein>
    <recommendedName>
        <fullName evidence="6">O-succinylbenzoate--CoA ligase</fullName>
    </recommendedName>
</protein>
<dbReference type="Pfam" id="PF00501">
    <property type="entry name" value="AMP-binding"/>
    <property type="match status" value="1"/>
</dbReference>
<dbReference type="OrthoDB" id="9803968at2"/>
<organism evidence="4 5">
    <name type="scientific">Terasakiispira papahanaumokuakeensis</name>
    <dbReference type="NCBI Taxonomy" id="197479"/>
    <lineage>
        <taxon>Bacteria</taxon>
        <taxon>Pseudomonadati</taxon>
        <taxon>Pseudomonadota</taxon>
        <taxon>Gammaproteobacteria</taxon>
        <taxon>Oceanospirillales</taxon>
        <taxon>Terasakiispira</taxon>
    </lineage>
</organism>
<sequence>MSDHVLASHPVLETRFPLSDWVTHDPEAPLLYLAEKHQSRTRAEVWQTVCQHAQVLADAGLSPGDHVGLIDHTSETLLYWLLACWHQGLVACPLSPRWTLDTRRQLVQQLNLKAAWWADDDTIGLPQDSPLITLTRPGQPASPLTSLKAEDGPTDDLSSNALSSNFEATNPCVMVLTSGSTGHPKAVCHSFATLSTNARGCRLPYTAADRWLLSLPLYHIGGIAVVVRTLLKGAAWVLPGQRQQLLTTLEQQPVTHISLVSTQLYRLLQAPTFTASKLALTTLMLGGGPFAPSLLQAARARGFDCWLSYGLSEFGAQVVTAPARDDGSIESDGSHAALQIRQGELHLRGPAALLGYWDNGQLNSPLDADGWYATGDLARLEQGRLYLEGRRDNRFISGGENIQPELIEQALLQHPDTQQAIVVAVTDVEYGQRPAVFIDADWMHRLSPNQRLAHIRHWLNDRLPRFMHPDHCWPWPADQTGLKPNRRALLATAEEYLSSDTADPHA</sequence>
<feature type="region of interest" description="Disordered" evidence="1">
    <location>
        <begin position="135"/>
        <end position="154"/>
    </location>
</feature>
<dbReference type="GO" id="GO:0006631">
    <property type="term" value="P:fatty acid metabolic process"/>
    <property type="evidence" value="ECO:0007669"/>
    <property type="project" value="TreeGrafter"/>
</dbReference>
<dbReference type="AlphaFoldDB" id="A0A1E2V900"/>
<feature type="domain" description="AMP-dependent synthetase/ligase" evidence="2">
    <location>
        <begin position="20"/>
        <end position="357"/>
    </location>
</feature>
<evidence type="ECO:0000259" key="2">
    <source>
        <dbReference type="Pfam" id="PF00501"/>
    </source>
</evidence>
<evidence type="ECO:0008006" key="6">
    <source>
        <dbReference type="Google" id="ProtNLM"/>
    </source>
</evidence>
<accession>A0A1E2V900</accession>
<dbReference type="InterPro" id="IPR025110">
    <property type="entry name" value="AMP-bd_C"/>
</dbReference>
<dbReference type="RefSeq" id="WP_068997904.1">
    <property type="nucleotide sequence ID" value="NZ_MDTQ01000001.1"/>
</dbReference>
<dbReference type="Pfam" id="PF13193">
    <property type="entry name" value="AMP-binding_C"/>
    <property type="match status" value="1"/>
</dbReference>
<dbReference type="PANTHER" id="PTHR43201:SF32">
    <property type="entry name" value="2-SUCCINYLBENZOATE--COA LIGASE, CHLOROPLASTIC_PEROXISOMAL"/>
    <property type="match status" value="1"/>
</dbReference>
<dbReference type="InterPro" id="IPR042099">
    <property type="entry name" value="ANL_N_sf"/>
</dbReference>
<keyword evidence="5" id="KW-1185">Reference proteome</keyword>
<feature type="domain" description="AMP-binding enzyme C-terminal" evidence="3">
    <location>
        <begin position="407"/>
        <end position="473"/>
    </location>
</feature>